<dbReference type="PANTHER" id="PTHR33376:SF3">
    <property type="entry name" value="C4-DICARBOXYLATE-BINDING PROTEIN"/>
    <property type="match status" value="1"/>
</dbReference>
<dbReference type="GO" id="GO:0030288">
    <property type="term" value="C:outer membrane-bounded periplasmic space"/>
    <property type="evidence" value="ECO:0007669"/>
    <property type="project" value="InterPro"/>
</dbReference>
<dbReference type="PIRSF" id="PIRSF006470">
    <property type="entry name" value="DctB"/>
    <property type="match status" value="1"/>
</dbReference>
<dbReference type="InterPro" id="IPR004682">
    <property type="entry name" value="TRAP_DctP"/>
</dbReference>
<evidence type="ECO:0000313" key="3">
    <source>
        <dbReference type="EMBL" id="SES93638.1"/>
    </source>
</evidence>
<dbReference type="RefSeq" id="WP_218119713.1">
    <property type="nucleotide sequence ID" value="NZ_FNBJ01000012.1"/>
</dbReference>
<reference evidence="4 5" key="1">
    <citation type="submission" date="2016-10" db="EMBL/GenBank/DDBJ databases">
        <authorList>
            <person name="Varghese N."/>
            <person name="Submissions S."/>
        </authorList>
    </citation>
    <scope>NUCLEOTIDE SEQUENCE [LARGE SCALE GENOMIC DNA]</scope>
    <source>
        <strain evidence="2 5">WG2</strain>
        <strain evidence="3 4">WG5</strain>
    </source>
</reference>
<name>A0A1I0AH65_9FIRM</name>
<dbReference type="EMBL" id="FNBJ01000012">
    <property type="protein sequence ID" value="SDF44158.1"/>
    <property type="molecule type" value="Genomic_DNA"/>
</dbReference>
<dbReference type="Proteomes" id="UP000198612">
    <property type="component" value="Unassembled WGS sequence"/>
</dbReference>
<gene>
    <name evidence="2" type="ORF">SAMN04488598_11241</name>
    <name evidence="3" type="ORF">SAMN04515652_11241</name>
</gene>
<sequence>MINKKSISKSLIIFAGVLILSIILSSSIMAQDYTLNVGMAVGETNPMYKGAMQLKENVEARTDGDLEIKIFPNSQLGSTDDLQEQAKMGANVAVITDAGRLADVLPEIGILGAPYVATNYEDVRKIVLSDMFRELSDQLTEANYKVLSFNWYQGARHFLTNKKVETPSDLNGQKIRTPGSPVWRKSVAAMGATPTPLDWSEVYPGIQQGVIDGAEAQHTATYGSSLYEVVDYINKTGHFQLMTGLVVGTRWFNSLPEDYQNIVMEESIKAGDYASELTIELGEKYESEMEEMGVTIVEPNIEAFVESVQGVYEELGYNELKEQIESEVLN</sequence>
<dbReference type="AlphaFoldDB" id="A0A1I0AH65"/>
<evidence type="ECO:0000313" key="2">
    <source>
        <dbReference type="EMBL" id="SDF44158.1"/>
    </source>
</evidence>
<dbReference type="Proteomes" id="UP000199519">
    <property type="component" value="Unassembled WGS sequence"/>
</dbReference>
<proteinExistence type="predicted"/>
<dbReference type="EMBL" id="FOHG01000012">
    <property type="protein sequence ID" value="SES93638.1"/>
    <property type="molecule type" value="Genomic_DNA"/>
</dbReference>
<accession>A0A1I0AH65</accession>
<keyword evidence="5" id="KW-1185">Reference proteome</keyword>
<evidence type="ECO:0000313" key="4">
    <source>
        <dbReference type="Proteomes" id="UP000198612"/>
    </source>
</evidence>
<dbReference type="NCBIfam" id="TIGR00787">
    <property type="entry name" value="dctP"/>
    <property type="match status" value="1"/>
</dbReference>
<dbReference type="GO" id="GO:0055085">
    <property type="term" value="P:transmembrane transport"/>
    <property type="evidence" value="ECO:0007669"/>
    <property type="project" value="InterPro"/>
</dbReference>
<organism evidence="3 4">
    <name type="scientific">Halanaerobium congolense</name>
    <dbReference type="NCBI Taxonomy" id="54121"/>
    <lineage>
        <taxon>Bacteria</taxon>
        <taxon>Bacillati</taxon>
        <taxon>Bacillota</taxon>
        <taxon>Clostridia</taxon>
        <taxon>Halanaerobiales</taxon>
        <taxon>Halanaerobiaceae</taxon>
        <taxon>Halanaerobium</taxon>
    </lineage>
</organism>
<dbReference type="InterPro" id="IPR018389">
    <property type="entry name" value="DctP_fam"/>
</dbReference>
<evidence type="ECO:0000313" key="5">
    <source>
        <dbReference type="Proteomes" id="UP000199519"/>
    </source>
</evidence>
<evidence type="ECO:0000256" key="1">
    <source>
        <dbReference type="ARBA" id="ARBA00022729"/>
    </source>
</evidence>
<protein>
    <submittedName>
        <fullName evidence="3">Tripartite ATP-independent transporter solute receptor, DctP family</fullName>
    </submittedName>
</protein>
<dbReference type="Pfam" id="PF03480">
    <property type="entry name" value="DctP"/>
    <property type="match status" value="1"/>
</dbReference>
<keyword evidence="1" id="KW-0732">Signal</keyword>
<dbReference type="PANTHER" id="PTHR33376">
    <property type="match status" value="1"/>
</dbReference>
<dbReference type="CDD" id="cd13669">
    <property type="entry name" value="PBP2_TRAP_TM0322_like"/>
    <property type="match status" value="1"/>
</dbReference>
<keyword evidence="3" id="KW-0675">Receptor</keyword>
<dbReference type="NCBIfam" id="NF037995">
    <property type="entry name" value="TRAP_S1"/>
    <property type="match status" value="1"/>
</dbReference>
<dbReference type="InterPro" id="IPR038404">
    <property type="entry name" value="TRAP_DctP_sf"/>
</dbReference>
<dbReference type="Gene3D" id="3.40.190.170">
    <property type="entry name" value="Bacterial extracellular solute-binding protein, family 7"/>
    <property type="match status" value="1"/>
</dbReference>